<dbReference type="InterPro" id="IPR025886">
    <property type="entry name" value="PP2-like"/>
</dbReference>
<organism evidence="2 3">
    <name type="scientific">Gossypium mustelinum</name>
    <name type="common">Cotton</name>
    <name type="synonym">Gossypium caicoense</name>
    <dbReference type="NCBI Taxonomy" id="34275"/>
    <lineage>
        <taxon>Eukaryota</taxon>
        <taxon>Viridiplantae</taxon>
        <taxon>Streptophyta</taxon>
        <taxon>Embryophyta</taxon>
        <taxon>Tracheophyta</taxon>
        <taxon>Spermatophyta</taxon>
        <taxon>Magnoliopsida</taxon>
        <taxon>eudicotyledons</taxon>
        <taxon>Gunneridae</taxon>
        <taxon>Pentapetalae</taxon>
        <taxon>rosids</taxon>
        <taxon>malvids</taxon>
        <taxon>Malvales</taxon>
        <taxon>Malvaceae</taxon>
        <taxon>Malvoideae</taxon>
        <taxon>Gossypium</taxon>
    </lineage>
</organism>
<dbReference type="GO" id="GO:0030246">
    <property type="term" value="F:carbohydrate binding"/>
    <property type="evidence" value="ECO:0007669"/>
    <property type="project" value="InterPro"/>
</dbReference>
<protein>
    <submittedName>
        <fullName evidence="2">Uncharacterized protein</fullName>
    </submittedName>
</protein>
<proteinExistence type="predicted"/>
<accession>A0A5D2YYN7</accession>
<dbReference type="Pfam" id="PF14299">
    <property type="entry name" value="PP2"/>
    <property type="match status" value="1"/>
</dbReference>
<evidence type="ECO:0000256" key="1">
    <source>
        <dbReference type="SAM" id="MobiDB-lite"/>
    </source>
</evidence>
<dbReference type="PANTHER" id="PTHR48478">
    <property type="entry name" value="LECTIN-LIKE"/>
    <property type="match status" value="1"/>
</dbReference>
<dbReference type="InterPro" id="IPR052147">
    <property type="entry name" value="PP2-like/Lectin"/>
</dbReference>
<feature type="compositionally biased region" description="Basic and acidic residues" evidence="1">
    <location>
        <begin position="1"/>
        <end position="15"/>
    </location>
</feature>
<reference evidence="2 3" key="1">
    <citation type="submission" date="2019-07" db="EMBL/GenBank/DDBJ databases">
        <title>WGS assembly of Gossypium mustelinum.</title>
        <authorList>
            <person name="Chen Z.J."/>
            <person name="Sreedasyam A."/>
            <person name="Ando A."/>
            <person name="Song Q."/>
            <person name="De L."/>
            <person name="Hulse-Kemp A."/>
            <person name="Ding M."/>
            <person name="Ye W."/>
            <person name="Kirkbride R."/>
            <person name="Jenkins J."/>
            <person name="Plott C."/>
            <person name="Lovell J."/>
            <person name="Lin Y.-M."/>
            <person name="Vaughn R."/>
            <person name="Liu B."/>
            <person name="Li W."/>
            <person name="Simpson S."/>
            <person name="Scheffler B."/>
            <person name="Saski C."/>
            <person name="Grover C."/>
            <person name="Hu G."/>
            <person name="Conover J."/>
            <person name="Carlson J."/>
            <person name="Shu S."/>
            <person name="Boston L."/>
            <person name="Williams M."/>
            <person name="Peterson D."/>
            <person name="Mcgee K."/>
            <person name="Jones D."/>
            <person name="Wendel J."/>
            <person name="Stelly D."/>
            <person name="Grimwood J."/>
            <person name="Schmutz J."/>
        </authorList>
    </citation>
    <scope>NUCLEOTIDE SEQUENCE [LARGE SCALE GENOMIC DNA]</scope>
    <source>
        <strain evidence="2">1408120.09</strain>
    </source>
</reference>
<dbReference type="EMBL" id="CM017641">
    <property type="protein sequence ID" value="TYJ31667.1"/>
    <property type="molecule type" value="Genomic_DNA"/>
</dbReference>
<keyword evidence="3" id="KW-1185">Reference proteome</keyword>
<feature type="compositionally biased region" description="Basic and acidic residues" evidence="1">
    <location>
        <begin position="38"/>
        <end position="56"/>
    </location>
</feature>
<dbReference type="AlphaFoldDB" id="A0A5D2YYN7"/>
<sequence>MGASQSHEDSIHPQDSKPNLENNRVELKNPESNISVRPMEKKMDFVDSKSSKKPEKTQVPYNYETILRDVDLPIDTSTMDKLISQLHYGVFLNQKRKKYWVDKNNKNCFMLFARDLSITWAENDHHWHWFSQKETSTSDDSIEVAELLAVCWLELVGKFPVSKLSPSTLYEVVFIVMLREAAFGWETAINLKLTLPNGQKIEHKETLMNKPREKWIEIPVGEFKASFDEQKTKNSGDLEIYIHEYDAGEWKRGLLVKGVAIRAKKLMFIGSDFTLTVYQIQTL</sequence>
<dbReference type="PANTHER" id="PTHR48478:SF1">
    <property type="entry name" value="LECTIN-LIKE"/>
    <property type="match status" value="1"/>
</dbReference>
<gene>
    <name evidence="2" type="ORF">E1A91_A06G214700v1</name>
</gene>
<dbReference type="Proteomes" id="UP000323597">
    <property type="component" value="Chromosome A06"/>
</dbReference>
<feature type="region of interest" description="Disordered" evidence="1">
    <location>
        <begin position="1"/>
        <end position="56"/>
    </location>
</feature>
<evidence type="ECO:0000313" key="2">
    <source>
        <dbReference type="EMBL" id="TYJ31667.1"/>
    </source>
</evidence>
<evidence type="ECO:0000313" key="3">
    <source>
        <dbReference type="Proteomes" id="UP000323597"/>
    </source>
</evidence>
<name>A0A5D2YYN7_GOSMU</name>